<dbReference type="Pfam" id="PF10006">
    <property type="entry name" value="DUF2249"/>
    <property type="match status" value="2"/>
</dbReference>
<gene>
    <name evidence="2" type="ORF">TSA1_18490</name>
</gene>
<protein>
    <submittedName>
        <fullName evidence="2">Universal stress protein</fullName>
    </submittedName>
</protein>
<name>A0A2M6UD25_9BRAD</name>
<reference evidence="2 3" key="1">
    <citation type="submission" date="2015-06" db="EMBL/GenBank/DDBJ databases">
        <title>Comparative genome analysis of nirS-carrying Bradyrhizobium sp. strains.</title>
        <authorList>
            <person name="Ishii S."/>
            <person name="Jang J."/>
            <person name="Nishizawa T."/>
            <person name="Senoo K."/>
        </authorList>
    </citation>
    <scope>NUCLEOTIDE SEQUENCE [LARGE SCALE GENOMIC DNA]</scope>
    <source>
        <strain evidence="2 3">TSA1</strain>
    </source>
</reference>
<dbReference type="EMBL" id="LFJC01000003">
    <property type="protein sequence ID" value="PIT02520.1"/>
    <property type="molecule type" value="Genomic_DNA"/>
</dbReference>
<feature type="domain" description="DUF2249" evidence="1">
    <location>
        <begin position="99"/>
        <end position="157"/>
    </location>
</feature>
<evidence type="ECO:0000259" key="1">
    <source>
        <dbReference type="Pfam" id="PF10006"/>
    </source>
</evidence>
<dbReference type="AlphaFoldDB" id="A0A2M6UD25"/>
<evidence type="ECO:0000313" key="2">
    <source>
        <dbReference type="EMBL" id="PIT02520.1"/>
    </source>
</evidence>
<dbReference type="RefSeq" id="WP_100177707.1">
    <property type="nucleotide sequence ID" value="NZ_LFJC01000003.1"/>
</dbReference>
<comment type="caution">
    <text evidence="2">The sequence shown here is derived from an EMBL/GenBank/DDBJ whole genome shotgun (WGS) entry which is preliminary data.</text>
</comment>
<dbReference type="Proteomes" id="UP000228930">
    <property type="component" value="Unassembled WGS sequence"/>
</dbReference>
<keyword evidence="3" id="KW-1185">Reference proteome</keyword>
<accession>A0A2M6UD25</accession>
<feature type="domain" description="DUF2249" evidence="1">
    <location>
        <begin position="7"/>
        <end position="73"/>
    </location>
</feature>
<dbReference type="SUPFAM" id="SSF64307">
    <property type="entry name" value="SirA-like"/>
    <property type="match status" value="1"/>
</dbReference>
<evidence type="ECO:0000313" key="3">
    <source>
        <dbReference type="Proteomes" id="UP000228930"/>
    </source>
</evidence>
<proteinExistence type="predicted"/>
<sequence>MTDYLDVDVRPILRAGGEPFSTIMAAVESVRPGQGIRLYAPFKPVPLFDVMAGKGFAHSATEIGGGDWQVLFTPTGAPAEVLATKVQPSAKWPDSKLRLDTRELDPPEPMTRILAAAETLAAGETLTAFLSREPLFLFPQLEKRGYNWLGGFLPDGVTYELTVRAPELTVRAPSH</sequence>
<organism evidence="2 3">
    <name type="scientific">Bradyrhizobium nitroreducens</name>
    <dbReference type="NCBI Taxonomy" id="709803"/>
    <lineage>
        <taxon>Bacteria</taxon>
        <taxon>Pseudomonadati</taxon>
        <taxon>Pseudomonadota</taxon>
        <taxon>Alphaproteobacteria</taxon>
        <taxon>Hyphomicrobiales</taxon>
        <taxon>Nitrobacteraceae</taxon>
        <taxon>Bradyrhizobium</taxon>
    </lineage>
</organism>
<dbReference type="InterPro" id="IPR036868">
    <property type="entry name" value="TusA-like_sf"/>
</dbReference>
<dbReference type="InterPro" id="IPR018720">
    <property type="entry name" value="DUF2249"/>
</dbReference>